<protein>
    <submittedName>
        <fullName evidence="1">Uncharacterized protein</fullName>
    </submittedName>
</protein>
<name>A0ABQ9E3T3_TEGGR</name>
<evidence type="ECO:0000313" key="1">
    <source>
        <dbReference type="EMBL" id="KAJ8300083.1"/>
    </source>
</evidence>
<sequence length="81" mass="9633">MEKQMQPFIWTIAQVKINTVIGYGLWRVMTGQHDSIRFSLMEGGHTKFHPDWHFRLWKVIWRTTTVETLSGFCPQIVIENK</sequence>
<reference evidence="1 2" key="1">
    <citation type="submission" date="2022-12" db="EMBL/GenBank/DDBJ databases">
        <title>Chromosome-level genome of Tegillarca granosa.</title>
        <authorList>
            <person name="Kim J."/>
        </authorList>
    </citation>
    <scope>NUCLEOTIDE SEQUENCE [LARGE SCALE GENOMIC DNA]</scope>
    <source>
        <strain evidence="1">Teg-2019</strain>
        <tissue evidence="1">Adductor muscle</tissue>
    </source>
</reference>
<evidence type="ECO:0000313" key="2">
    <source>
        <dbReference type="Proteomes" id="UP001217089"/>
    </source>
</evidence>
<dbReference type="Proteomes" id="UP001217089">
    <property type="component" value="Unassembled WGS sequence"/>
</dbReference>
<organism evidence="1 2">
    <name type="scientific">Tegillarca granosa</name>
    <name type="common">Malaysian cockle</name>
    <name type="synonym">Anadara granosa</name>
    <dbReference type="NCBI Taxonomy" id="220873"/>
    <lineage>
        <taxon>Eukaryota</taxon>
        <taxon>Metazoa</taxon>
        <taxon>Spiralia</taxon>
        <taxon>Lophotrochozoa</taxon>
        <taxon>Mollusca</taxon>
        <taxon>Bivalvia</taxon>
        <taxon>Autobranchia</taxon>
        <taxon>Pteriomorphia</taxon>
        <taxon>Arcoida</taxon>
        <taxon>Arcoidea</taxon>
        <taxon>Arcidae</taxon>
        <taxon>Tegillarca</taxon>
    </lineage>
</organism>
<accession>A0ABQ9E3T3</accession>
<proteinExistence type="predicted"/>
<dbReference type="EMBL" id="JARBDR010000919">
    <property type="protein sequence ID" value="KAJ8300083.1"/>
    <property type="molecule type" value="Genomic_DNA"/>
</dbReference>
<keyword evidence="2" id="KW-1185">Reference proteome</keyword>
<comment type="caution">
    <text evidence="1">The sequence shown here is derived from an EMBL/GenBank/DDBJ whole genome shotgun (WGS) entry which is preliminary data.</text>
</comment>
<gene>
    <name evidence="1" type="ORF">KUTeg_021602</name>
</gene>